<comment type="caution">
    <text evidence="2">The sequence shown here is derived from an EMBL/GenBank/DDBJ whole genome shotgun (WGS) entry which is preliminary data.</text>
</comment>
<keyword evidence="3" id="KW-1185">Reference proteome</keyword>
<protein>
    <submittedName>
        <fullName evidence="2">Uncharacterized protein</fullName>
    </submittedName>
</protein>
<organism evidence="2 3">
    <name type="scientific">Rhizopus delemar</name>
    <dbReference type="NCBI Taxonomy" id="936053"/>
    <lineage>
        <taxon>Eukaryota</taxon>
        <taxon>Fungi</taxon>
        <taxon>Fungi incertae sedis</taxon>
        <taxon>Mucoromycota</taxon>
        <taxon>Mucoromycotina</taxon>
        <taxon>Mucoromycetes</taxon>
        <taxon>Mucorales</taxon>
        <taxon>Mucorineae</taxon>
        <taxon>Rhizopodaceae</taxon>
        <taxon>Rhizopus</taxon>
    </lineage>
</organism>
<proteinExistence type="predicted"/>
<dbReference type="AlphaFoldDB" id="A0A9P6YC93"/>
<feature type="region of interest" description="Disordered" evidence="1">
    <location>
        <begin position="58"/>
        <end position="95"/>
    </location>
</feature>
<dbReference type="Proteomes" id="UP000740926">
    <property type="component" value="Unassembled WGS sequence"/>
</dbReference>
<sequence length="196" mass="20823">MASRPPAPGLFSTTTGWPNALCNRSASGRANRSGRLPGPPLTTMVIGRAGHSAALAGPAAANAAQAARPPQARRNHERQNPAPRADCARPARGDAARDSFRHGRLSLGRITACLLVRLPPAKSQGMAAGSLAALFFYDKQHKSRRQYLLSRFWKIGLNHPAPAPAAATGGRSPGQPPPKALNRLARAIWRWVLTSI</sequence>
<dbReference type="EMBL" id="JAANIU010005924">
    <property type="protein sequence ID" value="KAG1544698.1"/>
    <property type="molecule type" value="Genomic_DNA"/>
</dbReference>
<gene>
    <name evidence="2" type="ORF">G6F50_013837</name>
</gene>
<feature type="compositionally biased region" description="Low complexity" evidence="1">
    <location>
        <begin position="24"/>
        <end position="35"/>
    </location>
</feature>
<evidence type="ECO:0000256" key="1">
    <source>
        <dbReference type="SAM" id="MobiDB-lite"/>
    </source>
</evidence>
<accession>A0A9P6YC93</accession>
<feature type="compositionally biased region" description="Low complexity" evidence="1">
    <location>
        <begin position="58"/>
        <end position="70"/>
    </location>
</feature>
<evidence type="ECO:0000313" key="2">
    <source>
        <dbReference type="EMBL" id="KAG1544698.1"/>
    </source>
</evidence>
<name>A0A9P6YC93_9FUNG</name>
<feature type="region of interest" description="Disordered" evidence="1">
    <location>
        <begin position="24"/>
        <end position="43"/>
    </location>
</feature>
<evidence type="ECO:0000313" key="3">
    <source>
        <dbReference type="Proteomes" id="UP000740926"/>
    </source>
</evidence>
<feature type="compositionally biased region" description="Basic and acidic residues" evidence="1">
    <location>
        <begin position="86"/>
        <end position="95"/>
    </location>
</feature>
<reference evidence="2 3" key="1">
    <citation type="journal article" date="2020" name="Microb. Genom.">
        <title>Genetic diversity of clinical and environmental Mucorales isolates obtained from an investigation of mucormycosis cases among solid organ transplant recipients.</title>
        <authorList>
            <person name="Nguyen M.H."/>
            <person name="Kaul D."/>
            <person name="Muto C."/>
            <person name="Cheng S.J."/>
            <person name="Richter R.A."/>
            <person name="Bruno V.M."/>
            <person name="Liu G."/>
            <person name="Beyhan S."/>
            <person name="Sundermann A.J."/>
            <person name="Mounaud S."/>
            <person name="Pasculle A.W."/>
            <person name="Nierman W.C."/>
            <person name="Driscoll E."/>
            <person name="Cumbie R."/>
            <person name="Clancy C.J."/>
            <person name="Dupont C.L."/>
        </authorList>
    </citation>
    <scope>NUCLEOTIDE SEQUENCE [LARGE SCALE GENOMIC DNA]</scope>
    <source>
        <strain evidence="2 3">GL24</strain>
    </source>
</reference>